<dbReference type="Pfam" id="PF09926">
    <property type="entry name" value="DUF2158"/>
    <property type="match status" value="1"/>
</dbReference>
<evidence type="ECO:0000256" key="1">
    <source>
        <dbReference type="SAM" id="MobiDB-lite"/>
    </source>
</evidence>
<dbReference type="EMBL" id="RCTF01000013">
    <property type="protein sequence ID" value="RLP76225.1"/>
    <property type="molecule type" value="Genomic_DNA"/>
</dbReference>
<feature type="region of interest" description="Disordered" evidence="1">
    <location>
        <begin position="56"/>
        <end position="77"/>
    </location>
</feature>
<dbReference type="InterPro" id="IPR019226">
    <property type="entry name" value="DUF2158"/>
</dbReference>
<name>A0A3L7A812_9HYPH</name>
<evidence type="ECO:0000313" key="2">
    <source>
        <dbReference type="EMBL" id="RLP76225.1"/>
    </source>
</evidence>
<reference evidence="2 3" key="1">
    <citation type="submission" date="2018-10" db="EMBL/GenBank/DDBJ databases">
        <title>Xanthobacter tagetidis genome sequencing and assembly.</title>
        <authorList>
            <person name="Maclea K.S."/>
            <person name="Goen A.E."/>
            <person name="Fatima S.A."/>
        </authorList>
    </citation>
    <scope>NUCLEOTIDE SEQUENCE [LARGE SCALE GENOMIC DNA]</scope>
    <source>
        <strain evidence="2 3">ATCC 700314</strain>
    </source>
</reference>
<dbReference type="Proteomes" id="UP000269692">
    <property type="component" value="Unassembled WGS sequence"/>
</dbReference>
<keyword evidence="3" id="KW-1185">Reference proteome</keyword>
<dbReference type="AlphaFoldDB" id="A0A3L7A812"/>
<sequence length="77" mass="8436">MAFGPGDIVQLKSGSPALTVVGVEGDEVKVFWYADEVGEFRSQTLPVVALEALELDEFADEEEDEEDEEDEDADQKG</sequence>
<dbReference type="RefSeq" id="WP_121624256.1">
    <property type="nucleotide sequence ID" value="NZ_JACIIW010000005.1"/>
</dbReference>
<organism evidence="2 3">
    <name type="scientific">Xanthobacter tagetidis</name>
    <dbReference type="NCBI Taxonomy" id="60216"/>
    <lineage>
        <taxon>Bacteria</taxon>
        <taxon>Pseudomonadati</taxon>
        <taxon>Pseudomonadota</taxon>
        <taxon>Alphaproteobacteria</taxon>
        <taxon>Hyphomicrobiales</taxon>
        <taxon>Xanthobacteraceae</taxon>
        <taxon>Xanthobacter</taxon>
    </lineage>
</organism>
<protein>
    <submittedName>
        <fullName evidence="2">DUF2158 domain-containing protein</fullName>
    </submittedName>
</protein>
<gene>
    <name evidence="2" type="ORF">D9R14_15530</name>
</gene>
<accession>A0A3L7A812</accession>
<dbReference type="OrthoDB" id="7173769at2"/>
<proteinExistence type="predicted"/>
<evidence type="ECO:0000313" key="3">
    <source>
        <dbReference type="Proteomes" id="UP000269692"/>
    </source>
</evidence>
<comment type="caution">
    <text evidence="2">The sequence shown here is derived from an EMBL/GenBank/DDBJ whole genome shotgun (WGS) entry which is preliminary data.</text>
</comment>